<comment type="caution">
    <text evidence="1">The sequence shown here is derived from an EMBL/GenBank/DDBJ whole genome shotgun (WGS) entry which is preliminary data.</text>
</comment>
<evidence type="ECO:0000313" key="1">
    <source>
        <dbReference type="EMBL" id="MFM0107972.1"/>
    </source>
</evidence>
<accession>A0ACC7NKF5</accession>
<reference evidence="1 2" key="1">
    <citation type="journal article" date="2024" name="Chem. Sci.">
        <title>Discovery of megapolipeptins by genome mining of a Burkholderiales bacteria collection.</title>
        <authorList>
            <person name="Paulo B.S."/>
            <person name="Recchia M.J.J."/>
            <person name="Lee S."/>
            <person name="Fergusson C.H."/>
            <person name="Romanowski S.B."/>
            <person name="Hernandez A."/>
            <person name="Krull N."/>
            <person name="Liu D.Y."/>
            <person name="Cavanagh H."/>
            <person name="Bos A."/>
            <person name="Gray C.A."/>
            <person name="Murphy B.T."/>
            <person name="Linington R.G."/>
            <person name="Eustaquio A.S."/>
        </authorList>
    </citation>
    <scope>NUCLEOTIDE SEQUENCE [LARGE SCALE GENOMIC DNA]</scope>
    <source>
        <strain evidence="1 2">RL18-126-BIB-B</strain>
    </source>
</reference>
<gene>
    <name evidence="1" type="ORF">PQR01_32140</name>
</gene>
<keyword evidence="2" id="KW-1185">Reference proteome</keyword>
<sequence length="336" mass="36025">MPSFDRRSFLQGTAAGAAAGILGAGAARADETRPWAAWVRSYMNRPVKLAMTCSNTTAPYYTPTRVGVQDAGAQLGVEVLWTGVPDTNTVAQIAQFRQLVATGYQGIAVIPLEADAWIAPIKRAIDQGVVVVCTNSDSPRSGRELFFGQDLVGAAEVQGRMLAKLAGGRGAVAMTNCAPGMLALDRRIEGAKRGVTAGGLEVVGVFNTDPSDMGSDRSTIRDIARSHPNLTAMMPLCGQDTAAAGLVKQEMKAQWPIVGTDLIYQTLEMIRDGVIGGTVGQQPYMQGYLPIMYLYQRVALNGPKLDLPGGNYFMKNEIVTKKNVGYYLEREKRFAG</sequence>
<dbReference type="EMBL" id="JAQQDW010000097">
    <property type="protein sequence ID" value="MFM0107972.1"/>
    <property type="molecule type" value="Genomic_DNA"/>
</dbReference>
<dbReference type="Proteomes" id="UP001629235">
    <property type="component" value="Unassembled WGS sequence"/>
</dbReference>
<evidence type="ECO:0000313" key="2">
    <source>
        <dbReference type="Proteomes" id="UP001629235"/>
    </source>
</evidence>
<name>A0ACC7NKF5_9BURK</name>
<proteinExistence type="predicted"/>
<protein>
    <submittedName>
        <fullName evidence="1">Substrate-binding domain-containing protein</fullName>
    </submittedName>
</protein>
<organism evidence="1 2">
    <name type="scientific">Paraburkholderia rhynchosiae</name>
    <dbReference type="NCBI Taxonomy" id="487049"/>
    <lineage>
        <taxon>Bacteria</taxon>
        <taxon>Pseudomonadati</taxon>
        <taxon>Pseudomonadota</taxon>
        <taxon>Betaproteobacteria</taxon>
        <taxon>Burkholderiales</taxon>
        <taxon>Burkholderiaceae</taxon>
        <taxon>Paraburkholderia</taxon>
    </lineage>
</organism>